<evidence type="ECO:0000256" key="2">
    <source>
        <dbReference type="SAM" id="Phobius"/>
    </source>
</evidence>
<reference evidence="4" key="1">
    <citation type="submission" date="2021-05" db="EMBL/GenBank/DDBJ databases">
        <title>Direct Submission.</title>
        <authorList>
            <person name="Li K."/>
            <person name="Gao J."/>
        </authorList>
    </citation>
    <scope>NUCLEOTIDE SEQUENCE [LARGE SCALE GENOMIC DNA]</scope>
    <source>
        <strain evidence="4">Mg02</strain>
        <plasmid evidence="4">unnamed4</plasmid>
    </source>
</reference>
<keyword evidence="3" id="KW-0614">Plasmid</keyword>
<geneLocation type="plasmid" evidence="3 4">
    <name>unnamed4</name>
</geneLocation>
<feature type="compositionally biased region" description="Gly residues" evidence="1">
    <location>
        <begin position="30"/>
        <end position="45"/>
    </location>
</feature>
<evidence type="ECO:0000256" key="1">
    <source>
        <dbReference type="SAM" id="MobiDB-lite"/>
    </source>
</evidence>
<keyword evidence="4" id="KW-1185">Reference proteome</keyword>
<feature type="region of interest" description="Disordered" evidence="1">
    <location>
        <begin position="1"/>
        <end position="45"/>
    </location>
</feature>
<feature type="transmembrane region" description="Helical" evidence="2">
    <location>
        <begin position="51"/>
        <end position="69"/>
    </location>
</feature>
<keyword evidence="2" id="KW-0812">Transmembrane</keyword>
<evidence type="ECO:0000313" key="4">
    <source>
        <dbReference type="Proteomes" id="UP000676079"/>
    </source>
</evidence>
<proteinExistence type="predicted"/>
<accession>A0A975KTI6</accession>
<gene>
    <name evidence="3" type="ORF">KGD84_33075</name>
</gene>
<dbReference type="EMBL" id="CP074136">
    <property type="protein sequence ID" value="QUX26533.1"/>
    <property type="molecule type" value="Genomic_DNA"/>
</dbReference>
<organism evidence="3 4">
    <name type="scientific">Nocardiopsis changdeensis</name>
    <dbReference type="NCBI Taxonomy" id="2831969"/>
    <lineage>
        <taxon>Bacteria</taxon>
        <taxon>Bacillati</taxon>
        <taxon>Actinomycetota</taxon>
        <taxon>Actinomycetes</taxon>
        <taxon>Streptosporangiales</taxon>
        <taxon>Nocardiopsidaceae</taxon>
        <taxon>Nocardiopsis</taxon>
    </lineage>
</organism>
<name>A0A975KTI6_9ACTN</name>
<dbReference type="Proteomes" id="UP000676079">
    <property type="component" value="Plasmid unnamed4"/>
</dbReference>
<keyword evidence="2" id="KW-1133">Transmembrane helix</keyword>
<protein>
    <submittedName>
        <fullName evidence="3">Uncharacterized protein</fullName>
    </submittedName>
</protein>
<keyword evidence="2" id="KW-0472">Membrane</keyword>
<sequence>MSDYTPRKRVRGYQRKDGTYVRGHYRSRPGAGGPPSRGGGSRGRGGSSGDFGFLLGALLVLMIILGAIAQNVA</sequence>
<evidence type="ECO:0000313" key="3">
    <source>
        <dbReference type="EMBL" id="QUX26533.1"/>
    </source>
</evidence>
<dbReference type="RefSeq" id="WP_220565959.1">
    <property type="nucleotide sequence ID" value="NZ_CP074136.1"/>
</dbReference>